<dbReference type="Proteomes" id="UP000694308">
    <property type="component" value="Unassembled WGS sequence"/>
</dbReference>
<dbReference type="EMBL" id="JAEEGC010000037">
    <property type="protein sequence ID" value="MBV7273120.1"/>
    <property type="molecule type" value="Genomic_DNA"/>
</dbReference>
<dbReference type="AlphaFoldDB" id="A0A949TIX1"/>
<keyword evidence="2" id="KW-1185">Reference proteome</keyword>
<gene>
    <name evidence="1" type="ORF">I6U48_09375</name>
</gene>
<evidence type="ECO:0000313" key="2">
    <source>
        <dbReference type="Proteomes" id="UP000694308"/>
    </source>
</evidence>
<comment type="caution">
    <text evidence="1">The sequence shown here is derived from an EMBL/GenBank/DDBJ whole genome shotgun (WGS) entry which is preliminary data.</text>
</comment>
<evidence type="ECO:0000313" key="1">
    <source>
        <dbReference type="EMBL" id="MBV7273120.1"/>
    </source>
</evidence>
<organism evidence="1 2">
    <name type="scientific">Clostridium thailandense</name>
    <dbReference type="NCBI Taxonomy" id="2794346"/>
    <lineage>
        <taxon>Bacteria</taxon>
        <taxon>Bacillati</taxon>
        <taxon>Bacillota</taxon>
        <taxon>Clostridia</taxon>
        <taxon>Eubacteriales</taxon>
        <taxon>Clostridiaceae</taxon>
        <taxon>Clostridium</taxon>
    </lineage>
</organism>
<protein>
    <submittedName>
        <fullName evidence="1">Uncharacterized protein</fullName>
    </submittedName>
</protein>
<reference evidence="1" key="1">
    <citation type="submission" date="2020-12" db="EMBL/GenBank/DDBJ databases">
        <title>Clostridium thailandense sp. nov., a novel acetogenic bacterium isolated from peat land soil in Thailand.</title>
        <authorList>
            <person name="Chaikitkaew S."/>
            <person name="Birkeland N.K."/>
        </authorList>
    </citation>
    <scope>NUCLEOTIDE SEQUENCE</scope>
    <source>
        <strain evidence="1">PL3</strain>
    </source>
</reference>
<accession>A0A949TIX1</accession>
<name>A0A949TIX1_9CLOT</name>
<proteinExistence type="predicted"/>
<dbReference type="RefSeq" id="WP_218320145.1">
    <property type="nucleotide sequence ID" value="NZ_JAEEGC010000037.1"/>
</dbReference>
<sequence length="53" mass="6209">MKMEDFIGEVIALYFKGYTVKQALKIMENRIKEEDLYIAIKNYEGRVKHAAKA</sequence>